<evidence type="ECO:0000259" key="1">
    <source>
        <dbReference type="Pfam" id="PF00646"/>
    </source>
</evidence>
<organism evidence="2 3">
    <name type="scientific">Orbilia ellipsospora</name>
    <dbReference type="NCBI Taxonomy" id="2528407"/>
    <lineage>
        <taxon>Eukaryota</taxon>
        <taxon>Fungi</taxon>
        <taxon>Dikarya</taxon>
        <taxon>Ascomycota</taxon>
        <taxon>Pezizomycotina</taxon>
        <taxon>Orbiliomycetes</taxon>
        <taxon>Orbiliales</taxon>
        <taxon>Orbiliaceae</taxon>
        <taxon>Orbilia</taxon>
    </lineage>
</organism>
<name>A0AAV9XMZ8_9PEZI</name>
<reference evidence="2 3" key="1">
    <citation type="submission" date="2019-10" db="EMBL/GenBank/DDBJ databases">
        <authorList>
            <person name="Palmer J.M."/>
        </authorList>
    </citation>
    <scope>NUCLEOTIDE SEQUENCE [LARGE SCALE GENOMIC DNA]</scope>
    <source>
        <strain evidence="2 3">TWF694</strain>
    </source>
</reference>
<evidence type="ECO:0000313" key="3">
    <source>
        <dbReference type="Proteomes" id="UP001365542"/>
    </source>
</evidence>
<sequence length="384" mass="44316">MQHASTEIDIKKGLPELIIPIFSHLPPVFLLTTIRAVCKQWKEIVETSPELRWITWTSYSDHPPLSLRNQYSNRNCELACGTNPERSKSRHDVCPDHAYSHLFELNPISLHLFQKVWSYSQLHAEQDKSVTQHLKTPLEYLEHKTKQIQYMQQKLYERHRIQHAESNHESQASEPISRMNSSNAIRPSNLASAMYIFPASASNIDGEIPLGFFSYPPNAKINDPYMGCYDPDEPEPEPELESPFTADILAKLLLNLLAEGSPQEWLVKCKPPATESEPEFQPTGQFQLIIHIIGLQWRRRVKWFSDEDLEALKYCDEVAFNSMGFPTHQEPDRENENKGGVENTDIRVRFEMEKPYGAVAVEEGVRLIRVHQQSCVDSYYSFSF</sequence>
<evidence type="ECO:0000313" key="2">
    <source>
        <dbReference type="EMBL" id="KAK6542937.1"/>
    </source>
</evidence>
<dbReference type="Gene3D" id="1.20.1280.50">
    <property type="match status" value="1"/>
</dbReference>
<dbReference type="EMBL" id="JAVHJO010000002">
    <property type="protein sequence ID" value="KAK6542937.1"/>
    <property type="molecule type" value="Genomic_DNA"/>
</dbReference>
<gene>
    <name evidence="2" type="ORF">TWF694_006875</name>
</gene>
<protein>
    <recommendedName>
        <fullName evidence="1">F-box domain-containing protein</fullName>
    </recommendedName>
</protein>
<accession>A0AAV9XMZ8</accession>
<keyword evidence="3" id="KW-1185">Reference proteome</keyword>
<dbReference type="AlphaFoldDB" id="A0AAV9XMZ8"/>
<dbReference type="SUPFAM" id="SSF81383">
    <property type="entry name" value="F-box domain"/>
    <property type="match status" value="1"/>
</dbReference>
<comment type="caution">
    <text evidence="2">The sequence shown here is derived from an EMBL/GenBank/DDBJ whole genome shotgun (WGS) entry which is preliminary data.</text>
</comment>
<dbReference type="InterPro" id="IPR036047">
    <property type="entry name" value="F-box-like_dom_sf"/>
</dbReference>
<dbReference type="InterPro" id="IPR001810">
    <property type="entry name" value="F-box_dom"/>
</dbReference>
<feature type="domain" description="F-box" evidence="1">
    <location>
        <begin position="15"/>
        <end position="49"/>
    </location>
</feature>
<dbReference type="Pfam" id="PF00646">
    <property type="entry name" value="F-box"/>
    <property type="match status" value="1"/>
</dbReference>
<proteinExistence type="predicted"/>
<dbReference type="Proteomes" id="UP001365542">
    <property type="component" value="Unassembled WGS sequence"/>
</dbReference>